<dbReference type="InterPro" id="IPR051427">
    <property type="entry name" value="Nectin/Nectin-like"/>
</dbReference>
<dbReference type="PROSITE" id="PS50835">
    <property type="entry name" value="IG_LIKE"/>
    <property type="match status" value="5"/>
</dbReference>
<dbReference type="InterPro" id="IPR036179">
    <property type="entry name" value="Ig-like_dom_sf"/>
</dbReference>
<dbReference type="Pfam" id="PF07686">
    <property type="entry name" value="V-set"/>
    <property type="match status" value="1"/>
</dbReference>
<comment type="similarity">
    <text evidence="2">Belongs to the nectin family.</text>
</comment>
<evidence type="ECO:0000256" key="7">
    <source>
        <dbReference type="ARBA" id="ARBA00022989"/>
    </source>
</evidence>
<sequence>MGLPIFFILAVLLNCAYSGDVQDLKTKDLVHHQTVIGILGEEVYLHCLYTGESNIVLSSWNRFDSTNKAKKMAGYKPNGTPFSRENFDIPASNTNLTVKVNVTSFDQEGEYTCVFDSEEDGTKDTTFLSVIARPDVEVTSKKEVVNSTLYHAVTCSASGAKPKAVIRWEISGALPRDDIFSVNMINPVHPNGTTSSISVLRFPLIMNNESTVTCVVEHPAFTEPKRANIEVETFVSPVISMKTVFVQEGGEDFQEVICTATGGRPHPNITWILPEFKDTPPVQRNVSKPDSVISSYRFPSDPYEGENISCVFSYMFLPFMNTRTSTLPIYYLSSLRLIELDYAINSENQTSLALVEGDTDITIRMDVLGNVPSYKIKCSREGQPLPEDVVGNNLFIRGPVELHFAGQFLCQASYRRHQVSLQFTIEVNPKVLLPVTFPPNVSVNLVENSDYIHIECLASNAVPAANVSWVLPQEINSTVQSENTHHNGSYSVRSVLTVPSCIARKYVIECIVDHPDFLEKERRQIALPVCAPPNITLQSDVEWDSGIAYAWLVCSVQSQTPAAAITWTVERDSIDISSSEFVMTQSEFQQSHVVVAQSVARIPIYSHAGCTVTCVVEHRGLEKPENKSIVLPFLGPSASRVFLGEERLDTDIWHAVCEYSGVNGVKPNISWVLPDEDTATQETPEFEYDGIKVEVKTIHEFELSQYEGKDLICLIQNKLGSDERRTIRVPKYSISSIEVLNETTLDRRSHGQNEHRLALQENLSNQKILLRAHGNAPSYKTTCYKEDGSAADTMDMALVFTDPVSEQDAGLYICHISYHHHMAKVLIRVDVTSEETQHMIFIIICFSSATAITLILIIVLVVLCKSGRSHTSQKVQKKNRTERESLAALMQDPRCPERPVIPGTAGPHYAELVHYSIVFDVKSTV</sequence>
<keyword evidence="9" id="KW-1015">Disulfide bond</keyword>
<evidence type="ECO:0000256" key="9">
    <source>
        <dbReference type="ARBA" id="ARBA00023157"/>
    </source>
</evidence>
<dbReference type="SMART" id="SM00409">
    <property type="entry name" value="IG"/>
    <property type="match status" value="2"/>
</dbReference>
<keyword evidence="7 11" id="KW-1133">Transmembrane helix</keyword>
<dbReference type="EMBL" id="JAYMGO010000015">
    <property type="protein sequence ID" value="KAL1260556.1"/>
    <property type="molecule type" value="Genomic_DNA"/>
</dbReference>
<dbReference type="InterPro" id="IPR013106">
    <property type="entry name" value="Ig_V-set"/>
</dbReference>
<evidence type="ECO:0000256" key="4">
    <source>
        <dbReference type="ARBA" id="ARBA00022729"/>
    </source>
</evidence>
<evidence type="ECO:0000256" key="11">
    <source>
        <dbReference type="SAM" id="Phobius"/>
    </source>
</evidence>
<feature type="signal peptide" evidence="12">
    <location>
        <begin position="1"/>
        <end position="18"/>
    </location>
</feature>
<evidence type="ECO:0000313" key="15">
    <source>
        <dbReference type="Proteomes" id="UP001558613"/>
    </source>
</evidence>
<dbReference type="SUPFAM" id="SSF48726">
    <property type="entry name" value="Immunoglobulin"/>
    <property type="match status" value="5"/>
</dbReference>
<dbReference type="Proteomes" id="UP001558613">
    <property type="component" value="Unassembled WGS sequence"/>
</dbReference>
<name>A0ABR3M5Z3_9TELE</name>
<evidence type="ECO:0000256" key="10">
    <source>
        <dbReference type="ARBA" id="ARBA00023180"/>
    </source>
</evidence>
<comment type="subcellular location">
    <subcellularLocation>
        <location evidence="1">Membrane</location>
        <topology evidence="1">Single-pass membrane protein</topology>
    </subcellularLocation>
</comment>
<keyword evidence="3 11" id="KW-0812">Transmembrane</keyword>
<gene>
    <name evidence="14" type="ORF">QQF64_008383</name>
</gene>
<dbReference type="PANTHER" id="PTHR23277">
    <property type="entry name" value="NECTIN-RELATED"/>
    <property type="match status" value="1"/>
</dbReference>
<accession>A0ABR3M5Z3</accession>
<dbReference type="PANTHER" id="PTHR23277:SF107">
    <property type="entry name" value="HEMICENTIN-1"/>
    <property type="match status" value="1"/>
</dbReference>
<keyword evidence="15" id="KW-1185">Reference proteome</keyword>
<keyword evidence="4 12" id="KW-0732">Signal</keyword>
<organism evidence="14 15">
    <name type="scientific">Cirrhinus molitorella</name>
    <name type="common">mud carp</name>
    <dbReference type="NCBI Taxonomy" id="172907"/>
    <lineage>
        <taxon>Eukaryota</taxon>
        <taxon>Metazoa</taxon>
        <taxon>Chordata</taxon>
        <taxon>Craniata</taxon>
        <taxon>Vertebrata</taxon>
        <taxon>Euteleostomi</taxon>
        <taxon>Actinopterygii</taxon>
        <taxon>Neopterygii</taxon>
        <taxon>Teleostei</taxon>
        <taxon>Ostariophysi</taxon>
        <taxon>Cypriniformes</taxon>
        <taxon>Cyprinidae</taxon>
        <taxon>Labeoninae</taxon>
        <taxon>Labeonini</taxon>
        <taxon>Cirrhinus</taxon>
    </lineage>
</organism>
<feature type="transmembrane region" description="Helical" evidence="11">
    <location>
        <begin position="839"/>
        <end position="864"/>
    </location>
</feature>
<evidence type="ECO:0000256" key="2">
    <source>
        <dbReference type="ARBA" id="ARBA00007810"/>
    </source>
</evidence>
<reference evidence="14 15" key="1">
    <citation type="submission" date="2023-09" db="EMBL/GenBank/DDBJ databases">
        <authorList>
            <person name="Wang M."/>
        </authorList>
    </citation>
    <scope>NUCLEOTIDE SEQUENCE [LARGE SCALE GENOMIC DNA]</scope>
    <source>
        <strain evidence="14">GT-2023</strain>
        <tissue evidence="14">Liver</tissue>
    </source>
</reference>
<feature type="domain" description="Ig-like" evidence="13">
    <location>
        <begin position="429"/>
        <end position="526"/>
    </location>
</feature>
<comment type="caution">
    <text evidence="14">The sequence shown here is derived from an EMBL/GenBank/DDBJ whole genome shotgun (WGS) entry which is preliminary data.</text>
</comment>
<dbReference type="InterPro" id="IPR013783">
    <property type="entry name" value="Ig-like_fold"/>
</dbReference>
<keyword evidence="5" id="KW-0677">Repeat</keyword>
<keyword evidence="8 11" id="KW-0472">Membrane</keyword>
<evidence type="ECO:0000256" key="1">
    <source>
        <dbReference type="ARBA" id="ARBA00004167"/>
    </source>
</evidence>
<evidence type="ECO:0000256" key="12">
    <source>
        <dbReference type="SAM" id="SignalP"/>
    </source>
</evidence>
<evidence type="ECO:0000256" key="5">
    <source>
        <dbReference type="ARBA" id="ARBA00022737"/>
    </source>
</evidence>
<feature type="domain" description="Ig-like" evidence="13">
    <location>
        <begin position="40"/>
        <end position="129"/>
    </location>
</feature>
<feature type="domain" description="Ig-like" evidence="13">
    <location>
        <begin position="134"/>
        <end position="230"/>
    </location>
</feature>
<evidence type="ECO:0000256" key="6">
    <source>
        <dbReference type="ARBA" id="ARBA00022889"/>
    </source>
</evidence>
<feature type="chain" id="PRO_5045640555" description="Ig-like domain-containing protein" evidence="12">
    <location>
        <begin position="19"/>
        <end position="925"/>
    </location>
</feature>
<feature type="domain" description="Ig-like" evidence="13">
    <location>
        <begin position="533"/>
        <end position="630"/>
    </location>
</feature>
<proteinExistence type="inferred from homology"/>
<evidence type="ECO:0000313" key="14">
    <source>
        <dbReference type="EMBL" id="KAL1260556.1"/>
    </source>
</evidence>
<evidence type="ECO:0000259" key="13">
    <source>
        <dbReference type="PROSITE" id="PS50835"/>
    </source>
</evidence>
<dbReference type="Pfam" id="PF08205">
    <property type="entry name" value="C2-set_2"/>
    <property type="match status" value="1"/>
</dbReference>
<evidence type="ECO:0000256" key="3">
    <source>
        <dbReference type="ARBA" id="ARBA00022692"/>
    </source>
</evidence>
<keyword evidence="10" id="KW-0325">Glycoprotein</keyword>
<dbReference type="InterPro" id="IPR003599">
    <property type="entry name" value="Ig_sub"/>
</dbReference>
<protein>
    <recommendedName>
        <fullName evidence="13">Ig-like domain-containing protein</fullName>
    </recommendedName>
</protein>
<dbReference type="InterPro" id="IPR013162">
    <property type="entry name" value="CD80_C2-set"/>
</dbReference>
<keyword evidence="6" id="KW-0130">Cell adhesion</keyword>
<evidence type="ECO:0000256" key="8">
    <source>
        <dbReference type="ARBA" id="ARBA00023136"/>
    </source>
</evidence>
<feature type="domain" description="Ig-like" evidence="13">
    <location>
        <begin position="237"/>
        <end position="271"/>
    </location>
</feature>
<dbReference type="InterPro" id="IPR007110">
    <property type="entry name" value="Ig-like_dom"/>
</dbReference>
<dbReference type="Gene3D" id="2.60.40.10">
    <property type="entry name" value="Immunoglobulins"/>
    <property type="match status" value="5"/>
</dbReference>